<keyword evidence="1" id="KW-1133">Transmembrane helix</keyword>
<evidence type="ECO:0000313" key="2">
    <source>
        <dbReference type="EMBL" id="MDP8085845.1"/>
    </source>
</evidence>
<reference evidence="2 5" key="3">
    <citation type="journal article" date="2023" name="Front. Microbiol.">
        <title>Phylogeography and host specificity of Pasteurellaceae pathogenic to sea-farmed fish in the north-east Atlantic.</title>
        <authorList>
            <person name="Gulla S."/>
            <person name="Colquhoun D.J."/>
            <person name="Olsen A.B."/>
            <person name="Spilsberg B."/>
            <person name="Lagesen K."/>
            <person name="Aakesson C.P."/>
            <person name="Strom S."/>
            <person name="Manji F."/>
            <person name="Birkbeck T.H."/>
            <person name="Nilsen H.K."/>
        </authorList>
    </citation>
    <scope>NUCLEOTIDE SEQUENCE [LARGE SCALE GENOMIC DNA]</scope>
    <source>
        <strain evidence="2 5">VIO11850</strain>
    </source>
</reference>
<evidence type="ECO:0000256" key="1">
    <source>
        <dbReference type="SAM" id="Phobius"/>
    </source>
</evidence>
<dbReference type="EMBL" id="JASAVS010000017">
    <property type="protein sequence ID" value="MDP8085845.1"/>
    <property type="molecule type" value="Genomic_DNA"/>
</dbReference>
<gene>
    <name evidence="2" type="ORF">QJT92_07925</name>
    <name evidence="3" type="ORF">SAMN05444853_11635</name>
</gene>
<feature type="transmembrane region" description="Helical" evidence="1">
    <location>
        <begin position="38"/>
        <end position="61"/>
    </location>
</feature>
<dbReference type="EMBL" id="FOBN01000016">
    <property type="protein sequence ID" value="SEM41074.1"/>
    <property type="molecule type" value="Genomic_DNA"/>
</dbReference>
<keyword evidence="1" id="KW-0812">Transmembrane</keyword>
<dbReference type="GeneID" id="83544232"/>
<sequence length="131" mass="15382">MYYVSSVVNLIAFILFIGLILGCLIPNRFFHKNKGNKFALISVIIIEIVCFFQLNSAGFILDKTEFDHFLNDYYFPALLVINSLFLAILVWILMKKQQYKLAFYLSYITFILLSFFVYNHFYNYMNHGQGG</sequence>
<dbReference type="Proteomes" id="UP000198883">
    <property type="component" value="Unassembled WGS sequence"/>
</dbReference>
<dbReference type="RefSeq" id="WP_090922275.1">
    <property type="nucleotide sequence ID" value="NZ_CP016180.1"/>
</dbReference>
<organism evidence="3 4">
    <name type="scientific">Phocoenobacter skyensis</name>
    <dbReference type="NCBI Taxonomy" id="97481"/>
    <lineage>
        <taxon>Bacteria</taxon>
        <taxon>Pseudomonadati</taxon>
        <taxon>Pseudomonadota</taxon>
        <taxon>Gammaproteobacteria</taxon>
        <taxon>Pasteurellales</taxon>
        <taxon>Pasteurellaceae</taxon>
        <taxon>Phocoenobacter</taxon>
    </lineage>
</organism>
<keyword evidence="1" id="KW-0472">Membrane</keyword>
<dbReference type="Proteomes" id="UP001224812">
    <property type="component" value="Unassembled WGS sequence"/>
</dbReference>
<reference evidence="3" key="2">
    <citation type="submission" date="2016-10" db="EMBL/GenBank/DDBJ databases">
        <authorList>
            <person name="de Groot N.N."/>
        </authorList>
    </citation>
    <scope>NUCLEOTIDE SEQUENCE [LARGE SCALE GENOMIC DNA]</scope>
    <source>
        <strain evidence="3">DSM 24204</strain>
    </source>
</reference>
<accession>A0A1H7Y5B6</accession>
<name>A0A1H7Y5B6_9PAST</name>
<feature type="transmembrane region" description="Helical" evidence="1">
    <location>
        <begin position="6"/>
        <end position="26"/>
    </location>
</feature>
<proteinExistence type="predicted"/>
<dbReference type="STRING" id="97481.SAMN05444853_11635"/>
<evidence type="ECO:0000313" key="5">
    <source>
        <dbReference type="Proteomes" id="UP001224812"/>
    </source>
</evidence>
<dbReference type="AlphaFoldDB" id="A0A1H7Y5B6"/>
<feature type="transmembrane region" description="Helical" evidence="1">
    <location>
        <begin position="73"/>
        <end position="94"/>
    </location>
</feature>
<protein>
    <submittedName>
        <fullName evidence="3">Uncharacterized protein</fullName>
    </submittedName>
</protein>
<feature type="transmembrane region" description="Helical" evidence="1">
    <location>
        <begin position="101"/>
        <end position="121"/>
    </location>
</feature>
<evidence type="ECO:0000313" key="3">
    <source>
        <dbReference type="EMBL" id="SEM41074.1"/>
    </source>
</evidence>
<reference evidence="4" key="1">
    <citation type="submission" date="2016-10" db="EMBL/GenBank/DDBJ databases">
        <authorList>
            <person name="Varghese N."/>
            <person name="Submissions S."/>
        </authorList>
    </citation>
    <scope>NUCLEOTIDE SEQUENCE [LARGE SCALE GENOMIC DNA]</scope>
    <source>
        <strain evidence="4">DSM 24204</strain>
    </source>
</reference>
<evidence type="ECO:0000313" key="4">
    <source>
        <dbReference type="Proteomes" id="UP000198883"/>
    </source>
</evidence>
<keyword evidence="5" id="KW-1185">Reference proteome</keyword>